<keyword evidence="4" id="KW-0547">Nucleotide-binding</keyword>
<keyword evidence="5" id="KW-0378">Hydrolase</keyword>
<dbReference type="GO" id="GO:0004540">
    <property type="term" value="F:RNA nuclease activity"/>
    <property type="evidence" value="ECO:0007669"/>
    <property type="project" value="InterPro"/>
</dbReference>
<dbReference type="InterPro" id="IPR037038">
    <property type="entry name" value="HepT-like_sf"/>
</dbReference>
<name>A0A0F9P033_9ZZZZ</name>
<proteinExistence type="inferred from homology"/>
<dbReference type="GO" id="GO:0000166">
    <property type="term" value="F:nucleotide binding"/>
    <property type="evidence" value="ECO:0007669"/>
    <property type="project" value="UniProtKB-KW"/>
</dbReference>
<dbReference type="InterPro" id="IPR008201">
    <property type="entry name" value="HepT-like"/>
</dbReference>
<dbReference type="AlphaFoldDB" id="A0A0F9P033"/>
<accession>A0A0F9P033</accession>
<dbReference type="Pfam" id="PF01934">
    <property type="entry name" value="HepT-like"/>
    <property type="match status" value="1"/>
</dbReference>
<protein>
    <recommendedName>
        <fullName evidence="8">DUF86 domain-containing protein</fullName>
    </recommendedName>
</protein>
<sequence length="91" mass="10469">MSDQRRREDLRDNRMLELALTRLVEIVGEAAGRATEAFCKKHPSIPWRQAVGMRNRLIHGYDAVDLDVLWDTVRVDFPPLIEALEKVATEP</sequence>
<evidence type="ECO:0000313" key="7">
    <source>
        <dbReference type="EMBL" id="KKN23484.1"/>
    </source>
</evidence>
<keyword evidence="2" id="KW-1277">Toxin-antitoxin system</keyword>
<evidence type="ECO:0000256" key="3">
    <source>
        <dbReference type="ARBA" id="ARBA00022722"/>
    </source>
</evidence>
<dbReference type="EMBL" id="LAZR01002966">
    <property type="protein sequence ID" value="KKN23484.1"/>
    <property type="molecule type" value="Genomic_DNA"/>
</dbReference>
<dbReference type="PANTHER" id="PTHR34139">
    <property type="entry name" value="UPF0331 PROTEIN MJ0127"/>
    <property type="match status" value="1"/>
</dbReference>
<evidence type="ECO:0000256" key="4">
    <source>
        <dbReference type="ARBA" id="ARBA00022741"/>
    </source>
</evidence>
<evidence type="ECO:0008006" key="8">
    <source>
        <dbReference type="Google" id="ProtNLM"/>
    </source>
</evidence>
<comment type="caution">
    <text evidence="7">The sequence shown here is derived from an EMBL/GenBank/DDBJ whole genome shotgun (WGS) entry which is preliminary data.</text>
</comment>
<gene>
    <name evidence="7" type="ORF">LCGC14_0904410</name>
</gene>
<dbReference type="PANTHER" id="PTHR34139:SF1">
    <property type="entry name" value="RNASE MJ1380-RELATED"/>
    <property type="match status" value="1"/>
</dbReference>
<keyword evidence="1" id="KW-0597">Phosphoprotein</keyword>
<comment type="similarity">
    <text evidence="6">Belongs to the HepT RNase toxin family.</text>
</comment>
<evidence type="ECO:0000256" key="2">
    <source>
        <dbReference type="ARBA" id="ARBA00022649"/>
    </source>
</evidence>
<keyword evidence="3" id="KW-0540">Nuclease</keyword>
<reference evidence="7" key="1">
    <citation type="journal article" date="2015" name="Nature">
        <title>Complex archaea that bridge the gap between prokaryotes and eukaryotes.</title>
        <authorList>
            <person name="Spang A."/>
            <person name="Saw J.H."/>
            <person name="Jorgensen S.L."/>
            <person name="Zaremba-Niedzwiedzka K."/>
            <person name="Martijn J."/>
            <person name="Lind A.E."/>
            <person name="van Eijk R."/>
            <person name="Schleper C."/>
            <person name="Guy L."/>
            <person name="Ettema T.J."/>
        </authorList>
    </citation>
    <scope>NUCLEOTIDE SEQUENCE</scope>
</reference>
<dbReference type="GO" id="GO:0110001">
    <property type="term" value="C:toxin-antitoxin complex"/>
    <property type="evidence" value="ECO:0007669"/>
    <property type="project" value="InterPro"/>
</dbReference>
<dbReference type="Gene3D" id="1.20.120.580">
    <property type="entry name" value="bsu32300-like"/>
    <property type="match status" value="1"/>
</dbReference>
<dbReference type="InterPro" id="IPR051813">
    <property type="entry name" value="HepT_RNase_toxin"/>
</dbReference>
<organism evidence="7">
    <name type="scientific">marine sediment metagenome</name>
    <dbReference type="NCBI Taxonomy" id="412755"/>
    <lineage>
        <taxon>unclassified sequences</taxon>
        <taxon>metagenomes</taxon>
        <taxon>ecological metagenomes</taxon>
    </lineage>
</organism>
<evidence type="ECO:0000256" key="6">
    <source>
        <dbReference type="ARBA" id="ARBA00024207"/>
    </source>
</evidence>
<dbReference type="GO" id="GO:0016787">
    <property type="term" value="F:hydrolase activity"/>
    <property type="evidence" value="ECO:0007669"/>
    <property type="project" value="UniProtKB-KW"/>
</dbReference>
<evidence type="ECO:0000256" key="5">
    <source>
        <dbReference type="ARBA" id="ARBA00022801"/>
    </source>
</evidence>
<evidence type="ECO:0000256" key="1">
    <source>
        <dbReference type="ARBA" id="ARBA00022553"/>
    </source>
</evidence>